<feature type="transmembrane region" description="Helical" evidence="8">
    <location>
        <begin position="307"/>
        <end position="326"/>
    </location>
</feature>
<evidence type="ECO:0000256" key="8">
    <source>
        <dbReference type="SAM" id="Phobius"/>
    </source>
</evidence>
<dbReference type="eggNOG" id="ENOG502TCWB">
    <property type="taxonomic scope" value="Eukaryota"/>
</dbReference>
<gene>
    <name evidence="9" type="primary">101892113</name>
</gene>
<dbReference type="PANTHER" id="PTHR42643">
    <property type="entry name" value="IONOTROPIC RECEPTOR 20A-RELATED"/>
    <property type="match status" value="1"/>
</dbReference>
<keyword evidence="2" id="KW-1003">Cell membrane</keyword>
<dbReference type="GO" id="GO:0005886">
    <property type="term" value="C:plasma membrane"/>
    <property type="evidence" value="ECO:0007669"/>
    <property type="project" value="UniProtKB-SubCell"/>
</dbReference>
<keyword evidence="4 8" id="KW-1133">Transmembrane helix</keyword>
<evidence type="ECO:0000256" key="5">
    <source>
        <dbReference type="ARBA" id="ARBA00023136"/>
    </source>
</evidence>
<protein>
    <recommendedName>
        <fullName evidence="10">Ionotropic glutamate receptor L-glutamate and glycine-binding domain-containing protein</fullName>
    </recommendedName>
</protein>
<feature type="transmembrane region" description="Helical" evidence="8">
    <location>
        <begin position="562"/>
        <end position="580"/>
    </location>
</feature>
<evidence type="ECO:0000256" key="3">
    <source>
        <dbReference type="ARBA" id="ARBA00022692"/>
    </source>
</evidence>
<dbReference type="EnsemblMetazoa" id="MDOA003307-RA">
    <property type="protein sequence ID" value="MDOA003307-PA"/>
    <property type="gene ID" value="MDOA003307"/>
</dbReference>
<dbReference type="InterPro" id="IPR052192">
    <property type="entry name" value="Insect_Ionotropic_Sensory_Rcpt"/>
</dbReference>
<accession>A0A1I8MBW7</accession>
<reference evidence="9" key="1">
    <citation type="submission" date="2020-05" db="UniProtKB">
        <authorList>
            <consortium name="EnsemblMetazoa"/>
        </authorList>
    </citation>
    <scope>IDENTIFICATION</scope>
    <source>
        <strain evidence="9">Aabys</strain>
    </source>
</reference>
<sequence length="597" mass="69868">MALELFLNFTLTSWHLRELNYIISGAHYNHDIQTLVFFGSTFEVERYIRAAEIWTTPKIVITEHTGEIHLKNDAGVNNNIFFVAIGNLRRRSFWNHMNNALSEMQSRVRGVFITNPPNGKRAQLNVGEHFEWCWQRGLINTLILVDNELPREERFEIFNYNPFLKNSILDKSNATSFNLFPDKFRNLHGYQIKATAQYDPPRVFERRECKGKKRQPLSGYVANIFRAFLKEYNASLYLPYYYPNKTLDIVEILQQINQGDVELSINPYVPHKGVQLSYPIRMLRRCIVVPAAKELEKYKYFIMPFDVDVWLCFLGSWVWLSLARLLNWTSTHRRCKCNRLDVGRTFLEVFRLLAFLPVPGNCCSRSVRWYHLLWFMLIVPLAFILSNLYLASLTSFFSGLTFRPQIRTLDELVKRNLAVETIDYDIPSILDNRGLPKGFVDLLKPRSPSELIADILDLRSTLTFSALIDRIQFVLNQEKHLLKPTKHIVEECINTVPFGFVMPPHSQFELPLNRFLLRCAAAGLIEKWARDSIEDAYCSGMLTLKKTEFQVARPLLLEHFQFGWYVLGGGYTLSLLAFVLENLKRILRRFRIFIIYY</sequence>
<organism evidence="9">
    <name type="scientific">Musca domestica</name>
    <name type="common">House fly</name>
    <dbReference type="NCBI Taxonomy" id="7370"/>
    <lineage>
        <taxon>Eukaryota</taxon>
        <taxon>Metazoa</taxon>
        <taxon>Ecdysozoa</taxon>
        <taxon>Arthropoda</taxon>
        <taxon>Hexapoda</taxon>
        <taxon>Insecta</taxon>
        <taxon>Pterygota</taxon>
        <taxon>Neoptera</taxon>
        <taxon>Endopterygota</taxon>
        <taxon>Diptera</taxon>
        <taxon>Brachycera</taxon>
        <taxon>Muscomorpha</taxon>
        <taxon>Muscoidea</taxon>
        <taxon>Muscidae</taxon>
        <taxon>Musca</taxon>
    </lineage>
</organism>
<feature type="transmembrane region" description="Helical" evidence="8">
    <location>
        <begin position="372"/>
        <end position="391"/>
    </location>
</feature>
<evidence type="ECO:0000256" key="1">
    <source>
        <dbReference type="ARBA" id="ARBA00004651"/>
    </source>
</evidence>
<evidence type="ECO:0000313" key="9">
    <source>
        <dbReference type="EnsemblMetazoa" id="MDOA003307-PA"/>
    </source>
</evidence>
<proteinExistence type="predicted"/>
<keyword evidence="7" id="KW-0325">Glycoprotein</keyword>
<keyword evidence="3 8" id="KW-0812">Transmembrane</keyword>
<dbReference type="PANTHER" id="PTHR42643:SF41">
    <property type="entry name" value="IONOTROPIC RECEPTOR 20A-RELATED"/>
    <property type="match status" value="1"/>
</dbReference>
<dbReference type="AlphaFoldDB" id="A0A1I8MBW7"/>
<dbReference type="SUPFAM" id="SSF53850">
    <property type="entry name" value="Periplasmic binding protein-like II"/>
    <property type="match status" value="1"/>
</dbReference>
<evidence type="ECO:0008006" key="10">
    <source>
        <dbReference type="Google" id="ProtNLM"/>
    </source>
</evidence>
<comment type="subcellular location">
    <subcellularLocation>
        <location evidence="1">Cell membrane</location>
        <topology evidence="1">Multi-pass membrane protein</topology>
    </subcellularLocation>
</comment>
<dbReference type="OrthoDB" id="7969653at2759"/>
<evidence type="ECO:0000256" key="7">
    <source>
        <dbReference type="ARBA" id="ARBA00023180"/>
    </source>
</evidence>
<keyword evidence="6" id="KW-0675">Receptor</keyword>
<keyword evidence="5 8" id="KW-0472">Membrane</keyword>
<evidence type="ECO:0000256" key="6">
    <source>
        <dbReference type="ARBA" id="ARBA00023170"/>
    </source>
</evidence>
<dbReference type="VEuPathDB" id="VectorBase:MDOA003307"/>
<dbReference type="KEGG" id="mde:101892113"/>
<dbReference type="VEuPathDB" id="VectorBase:MDOMA2_017897"/>
<evidence type="ECO:0000256" key="4">
    <source>
        <dbReference type="ARBA" id="ARBA00022989"/>
    </source>
</evidence>
<name>A0A1I8MBW7_MUSDO</name>
<dbReference type="RefSeq" id="XP_005185822.2">
    <property type="nucleotide sequence ID" value="XM_005185765.2"/>
</dbReference>
<evidence type="ECO:0000256" key="2">
    <source>
        <dbReference type="ARBA" id="ARBA00022475"/>
    </source>
</evidence>